<feature type="binding site" evidence="11">
    <location>
        <position position="424"/>
    </location>
    <ligand>
        <name>Mg(2+)</name>
        <dbReference type="ChEBI" id="CHEBI:18420"/>
        <label>1</label>
        <note>catalytic</note>
    </ligand>
</feature>
<dbReference type="Gene3D" id="3.30.230.10">
    <property type="match status" value="1"/>
</dbReference>
<comment type="subunit">
    <text evidence="11">Heterotetramer, composed of two GyrA and two GyrB chains. In the heterotetramer, GyrA contains the active site tyrosine that forms a transient covalent intermediate with DNA, while GyrB binds cofactors and catalyzes ATP hydrolysis.</text>
</comment>
<keyword evidence="11" id="KW-0963">Cytoplasm</keyword>
<dbReference type="STRING" id="39060.SAMN05660706_1243"/>
<proteinExistence type="inferred from homology"/>
<dbReference type="NCBIfam" id="TIGR01059">
    <property type="entry name" value="gyrB"/>
    <property type="match status" value="1"/>
</dbReference>
<keyword evidence="3 11" id="KW-0479">Metal-binding</keyword>
<name>A0A1I6E2N7_9FIRM</name>
<dbReference type="FunFam" id="3.40.50.670:FF:000002">
    <property type="entry name" value="DNA gyrase subunit B"/>
    <property type="match status" value="1"/>
</dbReference>
<dbReference type="InterPro" id="IPR003594">
    <property type="entry name" value="HATPase_dom"/>
</dbReference>
<comment type="miscellaneous">
    <text evidence="11">Few gyrases are as efficient as E.coli at forming negative supercoils. Not all organisms have 2 type II topoisomerases; in organisms with a single type II topoisomerase this enzyme also has to decatenate newly replicated chromosomes.</text>
</comment>
<gene>
    <name evidence="11" type="primary">gyrB</name>
    <name evidence="13" type="ORF">SAMN05660706_1243</name>
</gene>
<comment type="function">
    <text evidence="11">A type II topoisomerase that negatively supercoils closed circular double-stranded (ds) DNA in an ATP-dependent manner to modulate DNA topology and maintain chromosomes in an underwound state. Negative supercoiling favors strand separation, and DNA replication, transcription, recombination and repair, all of which involve strand separation. Also able to catalyze the interconversion of other topological isomers of dsDNA rings, including catenanes and knotted rings. Type II topoisomerases break and join 2 DNA strands simultaneously in an ATP-dependent manner.</text>
</comment>
<dbReference type="Proteomes" id="UP000199584">
    <property type="component" value="Unassembled WGS sequence"/>
</dbReference>
<dbReference type="PANTHER" id="PTHR45866:SF1">
    <property type="entry name" value="DNA GYRASE SUBUNIT B, MITOCHONDRIAL"/>
    <property type="match status" value="1"/>
</dbReference>
<dbReference type="PRINTS" id="PR00418">
    <property type="entry name" value="TPI2FAMILY"/>
</dbReference>
<evidence type="ECO:0000256" key="2">
    <source>
        <dbReference type="ARBA" id="ARBA00010708"/>
    </source>
</evidence>
<reference evidence="14" key="1">
    <citation type="submission" date="2016-10" db="EMBL/GenBank/DDBJ databases">
        <authorList>
            <person name="Varghese N."/>
            <person name="Submissions S."/>
        </authorList>
    </citation>
    <scope>NUCLEOTIDE SEQUENCE [LARGE SCALE GENOMIC DNA]</scope>
    <source>
        <strain evidence="14">DSM 3669</strain>
    </source>
</reference>
<dbReference type="Pfam" id="PF00204">
    <property type="entry name" value="DNA_gyraseB"/>
    <property type="match status" value="1"/>
</dbReference>
<dbReference type="InterPro" id="IPR013506">
    <property type="entry name" value="Topo_IIA_bsu_dom2"/>
</dbReference>
<dbReference type="SUPFAM" id="SSF55874">
    <property type="entry name" value="ATPase domain of HSP90 chaperone/DNA topoisomerase II/histidine kinase"/>
    <property type="match status" value="1"/>
</dbReference>
<comment type="subunit">
    <text evidence="10">Heterotetramer composed of ParC and ParE.</text>
</comment>
<dbReference type="GO" id="GO:0006265">
    <property type="term" value="P:DNA topological change"/>
    <property type="evidence" value="ECO:0007669"/>
    <property type="project" value="UniProtKB-UniRule"/>
</dbReference>
<dbReference type="RefSeq" id="WP_092485367.1">
    <property type="nucleotide sequence ID" value="NZ_FOYM01000024.1"/>
</dbReference>
<dbReference type="PRINTS" id="PR01159">
    <property type="entry name" value="DNAGYRASEB"/>
</dbReference>
<dbReference type="PANTHER" id="PTHR45866">
    <property type="entry name" value="DNA GYRASE/TOPOISOMERASE SUBUNIT B"/>
    <property type="match status" value="1"/>
</dbReference>
<keyword evidence="5 11" id="KW-0067">ATP-binding</keyword>
<dbReference type="Pfam" id="PF02518">
    <property type="entry name" value="HATPase_c"/>
    <property type="match status" value="1"/>
</dbReference>
<sequence length="633" mass="71204">MLENNTRYSAEEIQVLEGLEAVRRRPGMYIGSTSARGLHHLVYEVVDNSIDEAMAGYCNKIDVIVHPDNAVTVIDNGRGIPVDIHPKMGLPAVEVVLTVLHAGGKFGGGGYKVSGGLHGVGVSVVNALSEWLEVEVRRDGFVYHQRYERGVAVSRLQKTGKAKSTGTKVTFKPDPEVFEELEFNQETLIKRLKELSFLTKGVKITLNDERTGQQFVYQHNGGVKDFVLHLNKNKNVLHKPVYLEELKEQVMVEVAFQYTDGFVENLFSYVNNIHTVDGGTHETGFKTSLTRVINDYGKKYNIFKNGISGLLGEDIREGLTAIISVKVPEPQFEGQTKSKLGNSEVRGIVDTVVSEKLSTFFEENPSVARKILEKSVNAARAREAARKARELTRRKNALESSTLPGKLADCSERDPSLSEIFIVEGDSAGGSAKQGRDRRYQAILPLRGKILNVEKARMDKILANEEIRSLITALGTGIGEDFNIEKARYHKIIIMTDADVDGAHIRTLLLTFFYRYMRPLIENGYVFIAQPPLYKVRKSKKDHYVFSDKELEKLLDRIGRDKIAIQRYKGLGEMNPDQLWETTMNFDSRTVLQVKLEDAIEANHIFSMLMGDKVEPRREFIQDNARSVRNLDV</sequence>
<evidence type="ECO:0000256" key="5">
    <source>
        <dbReference type="ARBA" id="ARBA00022840"/>
    </source>
</evidence>
<comment type="similarity">
    <text evidence="2 11">Belongs to the type II topoisomerase GyrB family.</text>
</comment>
<feature type="binding site" evidence="11">
    <location>
        <position position="499"/>
    </location>
    <ligand>
        <name>Mg(2+)</name>
        <dbReference type="ChEBI" id="CHEBI:18420"/>
        <label>2</label>
    </ligand>
</feature>
<evidence type="ECO:0000256" key="3">
    <source>
        <dbReference type="ARBA" id="ARBA00022723"/>
    </source>
</evidence>
<dbReference type="Pfam" id="PF00986">
    <property type="entry name" value="DNA_gyraseB_C"/>
    <property type="match status" value="1"/>
</dbReference>
<keyword evidence="7 11" id="KW-0799">Topoisomerase</keyword>
<evidence type="ECO:0000256" key="7">
    <source>
        <dbReference type="ARBA" id="ARBA00023029"/>
    </source>
</evidence>
<dbReference type="FunFam" id="3.30.230.10:FF:000005">
    <property type="entry name" value="DNA gyrase subunit B"/>
    <property type="match status" value="1"/>
</dbReference>
<dbReference type="InterPro" id="IPR013759">
    <property type="entry name" value="Topo_IIA_B_C"/>
</dbReference>
<dbReference type="InterPro" id="IPR001241">
    <property type="entry name" value="Topo_IIA"/>
</dbReference>
<evidence type="ECO:0000256" key="8">
    <source>
        <dbReference type="ARBA" id="ARBA00023125"/>
    </source>
</evidence>
<evidence type="ECO:0000256" key="4">
    <source>
        <dbReference type="ARBA" id="ARBA00022741"/>
    </source>
</evidence>
<dbReference type="GO" id="GO:0005524">
    <property type="term" value="F:ATP binding"/>
    <property type="evidence" value="ECO:0007669"/>
    <property type="project" value="UniProtKB-UniRule"/>
</dbReference>
<dbReference type="NCBIfam" id="NF011501">
    <property type="entry name" value="PRK14939.1"/>
    <property type="match status" value="1"/>
</dbReference>
<dbReference type="HAMAP" id="MF_01898">
    <property type="entry name" value="GyrB"/>
    <property type="match status" value="1"/>
</dbReference>
<dbReference type="PROSITE" id="PS00177">
    <property type="entry name" value="TOPOISOMERASE_II"/>
    <property type="match status" value="1"/>
</dbReference>
<dbReference type="NCBIfam" id="NF004189">
    <property type="entry name" value="PRK05644.1"/>
    <property type="match status" value="1"/>
</dbReference>
<evidence type="ECO:0000256" key="9">
    <source>
        <dbReference type="ARBA" id="ARBA00023235"/>
    </source>
</evidence>
<dbReference type="InterPro" id="IPR020568">
    <property type="entry name" value="Ribosomal_Su5_D2-typ_SF"/>
</dbReference>
<dbReference type="InterPro" id="IPR006171">
    <property type="entry name" value="TOPRIM_dom"/>
</dbReference>
<feature type="site" description="Interaction with DNA" evidence="11">
    <location>
        <position position="449"/>
    </location>
</feature>
<dbReference type="InterPro" id="IPR000565">
    <property type="entry name" value="Topo_IIA_B"/>
</dbReference>
<dbReference type="InterPro" id="IPR011557">
    <property type="entry name" value="GyrB"/>
</dbReference>
<dbReference type="GO" id="GO:0034335">
    <property type="term" value="F:DNA negative supercoiling activity"/>
    <property type="evidence" value="ECO:0007669"/>
    <property type="project" value="UniProtKB-ARBA"/>
</dbReference>
<organism evidence="13 14">
    <name type="scientific">Desulfoscipio geothermicus DSM 3669</name>
    <dbReference type="NCBI Taxonomy" id="1121426"/>
    <lineage>
        <taxon>Bacteria</taxon>
        <taxon>Bacillati</taxon>
        <taxon>Bacillota</taxon>
        <taxon>Clostridia</taxon>
        <taxon>Eubacteriales</taxon>
        <taxon>Desulfallaceae</taxon>
        <taxon>Desulfoscipio</taxon>
    </lineage>
</organism>
<evidence type="ECO:0000259" key="12">
    <source>
        <dbReference type="PROSITE" id="PS50880"/>
    </source>
</evidence>
<feature type="binding site" evidence="11">
    <location>
        <position position="497"/>
    </location>
    <ligand>
        <name>Mg(2+)</name>
        <dbReference type="ChEBI" id="CHEBI:18420"/>
        <label>1</label>
        <note>catalytic</note>
    </ligand>
</feature>
<dbReference type="InterPro" id="IPR014721">
    <property type="entry name" value="Ribsml_uS5_D2-typ_fold_subgr"/>
</dbReference>
<evidence type="ECO:0000256" key="1">
    <source>
        <dbReference type="ARBA" id="ARBA00000185"/>
    </source>
</evidence>
<evidence type="ECO:0000256" key="10">
    <source>
        <dbReference type="ARBA" id="ARBA00063644"/>
    </source>
</evidence>
<dbReference type="InterPro" id="IPR018522">
    <property type="entry name" value="TopoIIA_CS"/>
</dbReference>
<dbReference type="SMART" id="SM00433">
    <property type="entry name" value="TOP2c"/>
    <property type="match status" value="1"/>
</dbReference>
<dbReference type="EMBL" id="FOYM01000024">
    <property type="protein sequence ID" value="SFR11897.1"/>
    <property type="molecule type" value="Genomic_DNA"/>
</dbReference>
<dbReference type="OrthoDB" id="9802808at2"/>
<comment type="catalytic activity">
    <reaction evidence="1 11">
        <text>ATP-dependent breakage, passage and rejoining of double-stranded DNA.</text>
        <dbReference type="EC" id="5.6.2.2"/>
    </reaction>
</comment>
<dbReference type="Gene3D" id="3.40.50.670">
    <property type="match status" value="1"/>
</dbReference>
<dbReference type="InterPro" id="IPR002288">
    <property type="entry name" value="DNA_gyrase_B_C"/>
</dbReference>
<keyword evidence="8" id="KW-0238">DNA-binding</keyword>
<evidence type="ECO:0000256" key="11">
    <source>
        <dbReference type="HAMAP-Rule" id="MF_01898"/>
    </source>
</evidence>
<accession>A0A1I6E2N7</accession>
<dbReference type="SUPFAM" id="SSF56719">
    <property type="entry name" value="Type II DNA topoisomerase"/>
    <property type="match status" value="1"/>
</dbReference>
<evidence type="ECO:0000313" key="14">
    <source>
        <dbReference type="Proteomes" id="UP000199584"/>
    </source>
</evidence>
<dbReference type="EC" id="5.6.2.2" evidence="11"/>
<comment type="subcellular location">
    <subcellularLocation>
        <location evidence="11">Cytoplasm</location>
    </subcellularLocation>
</comment>
<dbReference type="InterPro" id="IPR034160">
    <property type="entry name" value="TOPRIM_GyrB"/>
</dbReference>
<dbReference type="GO" id="GO:0005694">
    <property type="term" value="C:chromosome"/>
    <property type="evidence" value="ECO:0007669"/>
    <property type="project" value="InterPro"/>
</dbReference>
<protein>
    <recommendedName>
        <fullName evidence="11">DNA gyrase subunit B</fullName>
        <ecNumber evidence="11">5.6.2.2</ecNumber>
    </recommendedName>
</protein>
<dbReference type="InterPro" id="IPR036890">
    <property type="entry name" value="HATPase_C_sf"/>
</dbReference>
<dbReference type="GO" id="GO:0005737">
    <property type="term" value="C:cytoplasm"/>
    <property type="evidence" value="ECO:0007669"/>
    <property type="project" value="UniProtKB-SubCell"/>
</dbReference>
<dbReference type="AlphaFoldDB" id="A0A1I6E2N7"/>
<dbReference type="GO" id="GO:0003677">
    <property type="term" value="F:DNA binding"/>
    <property type="evidence" value="ECO:0007669"/>
    <property type="project" value="UniProtKB-KW"/>
</dbReference>
<dbReference type="Pfam" id="PF01751">
    <property type="entry name" value="Toprim"/>
    <property type="match status" value="1"/>
</dbReference>
<feature type="binding site" evidence="11">
    <location>
        <position position="497"/>
    </location>
    <ligand>
        <name>Mg(2+)</name>
        <dbReference type="ChEBI" id="CHEBI:18420"/>
        <label>2</label>
    </ligand>
</feature>
<dbReference type="SMART" id="SM00387">
    <property type="entry name" value="HATPase_c"/>
    <property type="match status" value="1"/>
</dbReference>
<dbReference type="CDD" id="cd03366">
    <property type="entry name" value="TOPRIM_TopoIIA_GyrB"/>
    <property type="match status" value="1"/>
</dbReference>
<comment type="cofactor">
    <cofactor evidence="11">
        <name>Mg(2+)</name>
        <dbReference type="ChEBI" id="CHEBI:18420"/>
    </cofactor>
    <cofactor evidence="11">
        <name>Mn(2+)</name>
        <dbReference type="ChEBI" id="CHEBI:29035"/>
    </cofactor>
    <cofactor evidence="11">
        <name>Ca(2+)</name>
        <dbReference type="ChEBI" id="CHEBI:29108"/>
    </cofactor>
    <text evidence="11">Binds two Mg(2+) per subunit. The magnesium ions form salt bridges with both the protein and the DNA. Can also accept other divalent metal cations, such as Mn(2+) or Ca(2+).</text>
</comment>
<feature type="site" description="Interaction with DNA" evidence="11">
    <location>
        <position position="452"/>
    </location>
</feature>
<dbReference type="GO" id="GO:0046872">
    <property type="term" value="F:metal ion binding"/>
    <property type="evidence" value="ECO:0007669"/>
    <property type="project" value="UniProtKB-KW"/>
</dbReference>
<dbReference type="FunFam" id="3.30.565.10:FF:000002">
    <property type="entry name" value="DNA gyrase subunit B"/>
    <property type="match status" value="1"/>
</dbReference>
<dbReference type="CDD" id="cd16928">
    <property type="entry name" value="HATPase_GyrB-like"/>
    <property type="match status" value="1"/>
</dbReference>
<feature type="domain" description="Toprim" evidence="12">
    <location>
        <begin position="418"/>
        <end position="532"/>
    </location>
</feature>
<dbReference type="InterPro" id="IPR013760">
    <property type="entry name" value="Topo_IIA-like_dom_sf"/>
</dbReference>
<evidence type="ECO:0000313" key="13">
    <source>
        <dbReference type="EMBL" id="SFR11897.1"/>
    </source>
</evidence>
<dbReference type="GO" id="GO:0006261">
    <property type="term" value="P:DNA-templated DNA replication"/>
    <property type="evidence" value="ECO:0007669"/>
    <property type="project" value="UniProtKB-UniRule"/>
</dbReference>
<dbReference type="PROSITE" id="PS50880">
    <property type="entry name" value="TOPRIM"/>
    <property type="match status" value="1"/>
</dbReference>
<keyword evidence="6 11" id="KW-0460">Magnesium</keyword>
<dbReference type="SUPFAM" id="SSF54211">
    <property type="entry name" value="Ribosomal protein S5 domain 2-like"/>
    <property type="match status" value="1"/>
</dbReference>
<dbReference type="Gene3D" id="3.30.565.10">
    <property type="entry name" value="Histidine kinase-like ATPase, C-terminal domain"/>
    <property type="match status" value="1"/>
</dbReference>
<dbReference type="CDD" id="cd00822">
    <property type="entry name" value="TopoII_Trans_DNA_gyrase"/>
    <property type="match status" value="1"/>
</dbReference>
<evidence type="ECO:0000256" key="6">
    <source>
        <dbReference type="ARBA" id="ARBA00022842"/>
    </source>
</evidence>
<keyword evidence="4 11" id="KW-0547">Nucleotide-binding</keyword>
<keyword evidence="14" id="KW-1185">Reference proteome</keyword>
<keyword evidence="9 11" id="KW-0413">Isomerase</keyword>